<evidence type="ECO:0000313" key="2">
    <source>
        <dbReference type="EMBL" id="MBP1850857.1"/>
    </source>
</evidence>
<dbReference type="Proteomes" id="UP000759443">
    <property type="component" value="Unassembled WGS sequence"/>
</dbReference>
<dbReference type="Pfam" id="PF18856">
    <property type="entry name" value="baeRF_family12"/>
    <property type="match status" value="1"/>
</dbReference>
<reference evidence="2 3" key="1">
    <citation type="submission" date="2021-03" db="EMBL/GenBank/DDBJ databases">
        <title>Genomic Encyclopedia of Type Strains, Phase IV (KMG-IV): sequencing the most valuable type-strain genomes for metagenomic binning, comparative biology and taxonomic classification.</title>
        <authorList>
            <person name="Goeker M."/>
        </authorList>
    </citation>
    <scope>NUCLEOTIDE SEQUENCE [LARGE SCALE GENOMIC DNA]</scope>
    <source>
        <strain evidence="2 3">DSM 21600</strain>
    </source>
</reference>
<evidence type="ECO:0000313" key="3">
    <source>
        <dbReference type="Proteomes" id="UP000759443"/>
    </source>
</evidence>
<dbReference type="InterPro" id="IPR041374">
    <property type="entry name" value="BaeRF_family12"/>
</dbReference>
<gene>
    <name evidence="2" type="ORF">J2Z17_002294</name>
</gene>
<accession>A0ABS4DYU3</accession>
<proteinExistence type="predicted"/>
<sequence>MGKYDVSWKSWVIVADGTKALIMRNEGDKELMNLQIVEHVDQPAEADRDLSADKPGRTHQSHGSGRSAMEETDFHQQAEDDFLKRVASMLDDKVYARDIEQFILVAPPKALGTLRSALKQTTLDAMTADVAKDLVKLTVPDIEKHLKALH</sequence>
<dbReference type="EMBL" id="JAGGJU010000005">
    <property type="protein sequence ID" value="MBP1850857.1"/>
    <property type="molecule type" value="Genomic_DNA"/>
</dbReference>
<feature type="compositionally biased region" description="Basic and acidic residues" evidence="1">
    <location>
        <begin position="45"/>
        <end position="56"/>
    </location>
</feature>
<feature type="region of interest" description="Disordered" evidence="1">
    <location>
        <begin position="45"/>
        <end position="74"/>
    </location>
</feature>
<organism evidence="2 3">
    <name type="scientific">Rhizobium halophytocola</name>
    <dbReference type="NCBI Taxonomy" id="735519"/>
    <lineage>
        <taxon>Bacteria</taxon>
        <taxon>Pseudomonadati</taxon>
        <taxon>Pseudomonadota</taxon>
        <taxon>Alphaproteobacteria</taxon>
        <taxon>Hyphomicrobiales</taxon>
        <taxon>Rhizobiaceae</taxon>
        <taxon>Rhizobium/Agrobacterium group</taxon>
        <taxon>Rhizobium</taxon>
    </lineage>
</organism>
<dbReference type="RefSeq" id="WP_209944983.1">
    <property type="nucleotide sequence ID" value="NZ_JAGGJU010000005.1"/>
</dbReference>
<name>A0ABS4DYU3_9HYPH</name>
<protein>
    <submittedName>
        <fullName evidence="2">Protein required for attachment to host cells</fullName>
    </submittedName>
</protein>
<comment type="caution">
    <text evidence="2">The sequence shown here is derived from an EMBL/GenBank/DDBJ whole genome shotgun (WGS) entry which is preliminary data.</text>
</comment>
<keyword evidence="3" id="KW-1185">Reference proteome</keyword>
<evidence type="ECO:0000256" key="1">
    <source>
        <dbReference type="SAM" id="MobiDB-lite"/>
    </source>
</evidence>